<evidence type="ECO:0000256" key="5">
    <source>
        <dbReference type="SAM" id="Phobius"/>
    </source>
</evidence>
<feature type="transmembrane region" description="Helical" evidence="5">
    <location>
        <begin position="242"/>
        <end position="264"/>
    </location>
</feature>
<evidence type="ECO:0000256" key="3">
    <source>
        <dbReference type="ARBA" id="ARBA00022989"/>
    </source>
</evidence>
<evidence type="ECO:0000313" key="7">
    <source>
        <dbReference type="Proteomes" id="UP000043763"/>
    </source>
</evidence>
<feature type="transmembrane region" description="Helical" evidence="5">
    <location>
        <begin position="35"/>
        <end position="56"/>
    </location>
</feature>
<evidence type="ECO:0000313" key="6">
    <source>
        <dbReference type="EMBL" id="CRF31804.1"/>
    </source>
</evidence>
<feature type="transmembrane region" description="Helical" evidence="5">
    <location>
        <begin position="214"/>
        <end position="235"/>
    </location>
</feature>
<organism evidence="6 7">
    <name type="scientific">Brachyspira suanatina</name>
    <dbReference type="NCBI Taxonomy" id="381802"/>
    <lineage>
        <taxon>Bacteria</taxon>
        <taxon>Pseudomonadati</taxon>
        <taxon>Spirochaetota</taxon>
        <taxon>Spirochaetia</taxon>
        <taxon>Brachyspirales</taxon>
        <taxon>Brachyspiraceae</taxon>
        <taxon>Brachyspira</taxon>
    </lineage>
</organism>
<sequence length="313" mass="34877">MISKINKMPLALTGLALGVGGIFNAWTIFTGIKYFAYVGALISSILILTIITKIFSSFGDFLNDLEHPVAGSTIPTLDMAVMVISSSVVQFVKPLGIAMWFTAIAVHVIFAFTFLAHRINLKDLHHILPSWFVPPVGIVVAAVTGTNMGFPQVSQVIVYIGTVLYIILFPFIFYRIIFHDPLADDRFPAFAVMGAPANLCLCGYLSAFTDYNTALLNFLLALGLFTTFKVYLSLIRAFQIKFIPLFAAYTFPLAVGAQALLKYANYSKSINGEYYYIWNIVSIFELIVASMMIIYVFVNMMFFVHNNVIKEKK</sequence>
<dbReference type="GO" id="GO:0046583">
    <property type="term" value="F:monoatomic cation efflux transmembrane transporter activity"/>
    <property type="evidence" value="ECO:0007669"/>
    <property type="project" value="TreeGrafter"/>
</dbReference>
<feature type="transmembrane region" description="Helical" evidence="5">
    <location>
        <begin position="128"/>
        <end position="150"/>
    </location>
</feature>
<dbReference type="RefSeq" id="WP_048593525.1">
    <property type="nucleotide sequence ID" value="NZ_CVLB01000001.1"/>
</dbReference>
<dbReference type="InterPro" id="IPR004695">
    <property type="entry name" value="SLAC1/Mae1/Ssu1/TehA"/>
</dbReference>
<protein>
    <submittedName>
        <fullName evidence="6">C4-dicarboxylate ABC transporter</fullName>
    </submittedName>
</protein>
<name>A0A0G4K400_9SPIR</name>
<dbReference type="PANTHER" id="PTHR37955:SF1">
    <property type="entry name" value="DEP DOMAIN-CONTAINING PROTEIN"/>
    <property type="match status" value="1"/>
</dbReference>
<dbReference type="InterPro" id="IPR038665">
    <property type="entry name" value="Voltage-dep_anion_channel_sf"/>
</dbReference>
<evidence type="ECO:0000256" key="2">
    <source>
        <dbReference type="ARBA" id="ARBA00022692"/>
    </source>
</evidence>
<dbReference type="AlphaFoldDB" id="A0A0G4K400"/>
<dbReference type="CDD" id="cd09325">
    <property type="entry name" value="TDT_C4-dicarb_trans"/>
    <property type="match status" value="1"/>
</dbReference>
<dbReference type="PANTHER" id="PTHR37955">
    <property type="entry name" value="TELLURITE RESISTANCE PROTEIN TEHA"/>
    <property type="match status" value="1"/>
</dbReference>
<keyword evidence="4 5" id="KW-0472">Membrane</keyword>
<dbReference type="GO" id="GO:0005886">
    <property type="term" value="C:plasma membrane"/>
    <property type="evidence" value="ECO:0007669"/>
    <property type="project" value="TreeGrafter"/>
</dbReference>
<reference evidence="7" key="1">
    <citation type="submission" date="2015-04" db="EMBL/GenBank/DDBJ databases">
        <authorList>
            <person name="Mushtaq Mamoona"/>
        </authorList>
    </citation>
    <scope>NUCLEOTIDE SEQUENCE [LARGE SCALE GENOMIC DNA]</scope>
    <source>
        <strain evidence="7">AN4859/03</strain>
    </source>
</reference>
<comment type="subcellular location">
    <subcellularLocation>
        <location evidence="1">Membrane</location>
        <topology evidence="1">Multi-pass membrane protein</topology>
    </subcellularLocation>
</comment>
<keyword evidence="2 5" id="KW-0812">Transmembrane</keyword>
<dbReference type="EMBL" id="CVLB01000001">
    <property type="protein sequence ID" value="CRF31804.1"/>
    <property type="molecule type" value="Genomic_DNA"/>
</dbReference>
<evidence type="ECO:0000256" key="4">
    <source>
        <dbReference type="ARBA" id="ARBA00023136"/>
    </source>
</evidence>
<feature type="transmembrane region" description="Helical" evidence="5">
    <location>
        <begin position="189"/>
        <end position="208"/>
    </location>
</feature>
<keyword evidence="7" id="KW-1185">Reference proteome</keyword>
<evidence type="ECO:0000256" key="1">
    <source>
        <dbReference type="ARBA" id="ARBA00004141"/>
    </source>
</evidence>
<accession>A0A0G4K400</accession>
<proteinExistence type="predicted"/>
<dbReference type="InterPro" id="IPR052951">
    <property type="entry name" value="Tellurite_res_ion_channel"/>
</dbReference>
<keyword evidence="3 5" id="KW-1133">Transmembrane helix</keyword>
<dbReference type="Gene3D" id="1.50.10.150">
    <property type="entry name" value="Voltage-dependent anion channel"/>
    <property type="match status" value="1"/>
</dbReference>
<dbReference type="Proteomes" id="UP000043763">
    <property type="component" value="Unassembled WGS sequence"/>
</dbReference>
<dbReference type="OrthoDB" id="309023at2"/>
<feature type="transmembrane region" description="Helical" evidence="5">
    <location>
        <begin position="97"/>
        <end position="116"/>
    </location>
</feature>
<gene>
    <name evidence="6" type="ORF">BRSU_0381</name>
</gene>
<feature type="transmembrane region" description="Helical" evidence="5">
    <location>
        <begin position="156"/>
        <end position="177"/>
    </location>
</feature>
<dbReference type="Pfam" id="PF03595">
    <property type="entry name" value="SLAC1"/>
    <property type="match status" value="1"/>
</dbReference>
<feature type="transmembrane region" description="Helical" evidence="5">
    <location>
        <begin position="276"/>
        <end position="304"/>
    </location>
</feature>